<dbReference type="KEGG" id="hcq:109515544"/>
<evidence type="ECO:0000313" key="4">
    <source>
        <dbReference type="Ensembl" id="ENSHCOP00000027586.1"/>
    </source>
</evidence>
<accession>A0A3Q2Z6T1</accession>
<dbReference type="InterPro" id="IPR016565">
    <property type="entry name" value="Proteasome_assmbl_chp_1"/>
</dbReference>
<evidence type="ECO:0000256" key="3">
    <source>
        <dbReference type="ARBA" id="ARBA00023186"/>
    </source>
</evidence>
<dbReference type="AlphaFoldDB" id="A0A3Q2Z6T1"/>
<keyword evidence="3" id="KW-0143">Chaperone</keyword>
<dbReference type="RefSeq" id="XP_019725068.1">
    <property type="nucleotide sequence ID" value="XM_019869509.1"/>
</dbReference>
<dbReference type="Ensembl" id="ENSHCOT00000028234.1">
    <property type="protein sequence ID" value="ENSHCOP00000027591.1"/>
    <property type="gene ID" value="ENSHCOG00000019533.1"/>
</dbReference>
<comment type="similarity">
    <text evidence="1">Belongs to the PSMG1 family.</text>
</comment>
<dbReference type="PANTHER" id="PTHR15069">
    <property type="entry name" value="PROTEASOME ASSEMBLY CHAPERONE 1"/>
    <property type="match status" value="1"/>
</dbReference>
<dbReference type="OMA" id="CAPIARH"/>
<dbReference type="CTD" id="8624"/>
<evidence type="ECO:0000313" key="5">
    <source>
        <dbReference type="Proteomes" id="UP000264820"/>
    </source>
</evidence>
<protein>
    <recommendedName>
        <fullName evidence="2">Proteasome assembly chaperone 1</fullName>
    </recommendedName>
</protein>
<dbReference type="GeneID" id="109515544"/>
<dbReference type="GO" id="GO:0005783">
    <property type="term" value="C:endoplasmic reticulum"/>
    <property type="evidence" value="ECO:0007669"/>
    <property type="project" value="InterPro"/>
</dbReference>
<reference evidence="4" key="1">
    <citation type="submission" date="2025-05" db="UniProtKB">
        <authorList>
            <consortium name="Ensembl"/>
        </authorList>
    </citation>
    <scope>IDENTIFICATION</scope>
</reference>
<dbReference type="OrthoDB" id="17536at2759"/>
<dbReference type="GO" id="GO:0070628">
    <property type="term" value="F:proteasome binding"/>
    <property type="evidence" value="ECO:0007669"/>
    <property type="project" value="TreeGrafter"/>
</dbReference>
<dbReference type="Proteomes" id="UP000264820">
    <property type="component" value="Unplaced"/>
</dbReference>
<dbReference type="GeneTree" id="ENSGT00500000044950"/>
<dbReference type="GO" id="GO:0080129">
    <property type="term" value="P:proteasome core complex assembly"/>
    <property type="evidence" value="ECO:0007669"/>
    <property type="project" value="TreeGrafter"/>
</dbReference>
<organism evidence="4 5">
    <name type="scientific">Hippocampus comes</name>
    <name type="common">Tiger tail seahorse</name>
    <dbReference type="NCBI Taxonomy" id="109280"/>
    <lineage>
        <taxon>Eukaryota</taxon>
        <taxon>Metazoa</taxon>
        <taxon>Chordata</taxon>
        <taxon>Craniata</taxon>
        <taxon>Vertebrata</taxon>
        <taxon>Euteleostomi</taxon>
        <taxon>Actinopterygii</taxon>
        <taxon>Neopterygii</taxon>
        <taxon>Teleostei</taxon>
        <taxon>Neoteleostei</taxon>
        <taxon>Acanthomorphata</taxon>
        <taxon>Syngnathiaria</taxon>
        <taxon>Syngnathiformes</taxon>
        <taxon>Syngnathoidei</taxon>
        <taxon>Syngnathidae</taxon>
        <taxon>Hippocampus</taxon>
    </lineage>
</organism>
<name>A0A3Q2Z6T1_HIPCM</name>
<dbReference type="Ensembl" id="ENSHCOT00000028231.1">
    <property type="protein sequence ID" value="ENSHCOP00000027586.1"/>
    <property type="gene ID" value="ENSHCOG00000019533.1"/>
</dbReference>
<dbReference type="RefSeq" id="XP_019724990.1">
    <property type="nucleotide sequence ID" value="XM_019869431.1"/>
</dbReference>
<dbReference type="PANTHER" id="PTHR15069:SF1">
    <property type="entry name" value="PROTEASOME ASSEMBLY CHAPERONE 1"/>
    <property type="match status" value="1"/>
</dbReference>
<sequence>MATFFGEVVTVYSRAVDEDDDDEETLDEDEEDAQIRKELEEKREVCLHWSPEVCDALKSGDKLTCSHFILAVGHNASRFLSVYVLTSEKWDTVGHASVWNERSRAGSDEQSECIFYRHRDEPSVVICQLTCYVAEDQQFQWAEKVLDCLQHKDLHVTVLSDSPMADYKSADYLCGSSAPFLRSLHTTTFNGPPVCRALEQPNILSGLPAAVLNHCQVHRISAVVYRCFSDVNGADSVTMEAFKPALAKLRHSIKLDACPSSDALRKIVRTRDPQSNLYI</sequence>
<dbReference type="Pfam" id="PF16094">
    <property type="entry name" value="PAC1"/>
    <property type="match status" value="1"/>
</dbReference>
<dbReference type="STRING" id="109280.ENSHCOP00000027586"/>
<evidence type="ECO:0000256" key="1">
    <source>
        <dbReference type="ARBA" id="ARBA00005261"/>
    </source>
</evidence>
<proteinExistence type="inferred from homology"/>
<evidence type="ECO:0000256" key="2">
    <source>
        <dbReference type="ARBA" id="ARBA00019180"/>
    </source>
</evidence>
<keyword evidence="5" id="KW-1185">Reference proteome</keyword>